<keyword evidence="2" id="KW-0378">Hydrolase</keyword>
<keyword evidence="5" id="KW-0808">Transferase</keyword>
<accession>A0A7G9B8N3</accession>
<dbReference type="SUPFAM" id="SSF50891">
    <property type="entry name" value="Cyclophilin-like"/>
    <property type="match status" value="1"/>
</dbReference>
<dbReference type="NCBIfam" id="TIGR00724">
    <property type="entry name" value="urea_amlyse_rel"/>
    <property type="match status" value="1"/>
</dbReference>
<feature type="domain" description="Carboxyltransferase" evidence="4">
    <location>
        <begin position="8"/>
        <end position="286"/>
    </location>
</feature>
<keyword evidence="6" id="KW-1185">Reference proteome</keyword>
<dbReference type="InterPro" id="IPR029000">
    <property type="entry name" value="Cyclophilin-like_dom_sf"/>
</dbReference>
<dbReference type="KEGG" id="ohi:H8790_13055"/>
<evidence type="ECO:0000256" key="1">
    <source>
        <dbReference type="ARBA" id="ARBA00022741"/>
    </source>
</evidence>
<gene>
    <name evidence="5" type="ORF">H8790_13055</name>
</gene>
<dbReference type="GO" id="GO:0016740">
    <property type="term" value="F:transferase activity"/>
    <property type="evidence" value="ECO:0007669"/>
    <property type="project" value="UniProtKB-KW"/>
</dbReference>
<dbReference type="Gene3D" id="2.40.100.10">
    <property type="entry name" value="Cyclophilin-like"/>
    <property type="match status" value="1"/>
</dbReference>
<evidence type="ECO:0000313" key="5">
    <source>
        <dbReference type="EMBL" id="QNL45914.1"/>
    </source>
</evidence>
<sequence length="304" mass="32671">MGRTNYQQYGMVVAGVLDPRAAALANFLVGNGENEAVLEVSLLGPRLLFTQDNCIALTGGDLGAELDGAPVPRYAAVAVRSGQTLSFTGPKSGCRAYLAFAGGLDIPVVMGSRSTYLKVQLGGFQGRQLKAGDEIAFRAPRPFLPKMSKRRLTEAASSPTLRVILGPQDDAFTPEGLETFLSSEYTLTSQFDRMGCRLDGPVITHRAGADILSDGISFGAVQVPSNGKPILMLADRQTVGGYTKIACVISADFSALAQAKAGDRFRFEAVAMEQAQALYIAQRQELEAIDRRFNAGVFRRLFHR</sequence>
<dbReference type="Proteomes" id="UP000515960">
    <property type="component" value="Chromosome"/>
</dbReference>
<reference evidence="5 6" key="1">
    <citation type="submission" date="2020-08" db="EMBL/GenBank/DDBJ databases">
        <authorList>
            <person name="Liu C."/>
            <person name="Sun Q."/>
        </authorList>
    </citation>
    <scope>NUCLEOTIDE SEQUENCE [LARGE SCALE GENOMIC DNA]</scope>
    <source>
        <strain evidence="5 6">NSJ-62</strain>
    </source>
</reference>
<dbReference type="SMART" id="SM00797">
    <property type="entry name" value="AHS2"/>
    <property type="match status" value="1"/>
</dbReference>
<dbReference type="EMBL" id="CP060490">
    <property type="protein sequence ID" value="QNL45914.1"/>
    <property type="molecule type" value="Genomic_DNA"/>
</dbReference>
<dbReference type="PANTHER" id="PTHR43309:SF5">
    <property type="entry name" value="5-OXOPROLINASE SUBUNIT C"/>
    <property type="match status" value="1"/>
</dbReference>
<proteinExistence type="predicted"/>
<evidence type="ECO:0000313" key="6">
    <source>
        <dbReference type="Proteomes" id="UP000515960"/>
    </source>
</evidence>
<keyword evidence="1" id="KW-0547">Nucleotide-binding</keyword>
<dbReference type="AlphaFoldDB" id="A0A7G9B8N3"/>
<organism evidence="5 6">
    <name type="scientific">Oscillibacter hominis</name>
    <dbReference type="NCBI Taxonomy" id="2763056"/>
    <lineage>
        <taxon>Bacteria</taxon>
        <taxon>Bacillati</taxon>
        <taxon>Bacillota</taxon>
        <taxon>Clostridia</taxon>
        <taxon>Eubacteriales</taxon>
        <taxon>Oscillospiraceae</taxon>
        <taxon>Oscillibacter</taxon>
    </lineage>
</organism>
<protein>
    <submittedName>
        <fullName evidence="5">Biotin-dependent carboxyltransferase</fullName>
    </submittedName>
</protein>
<dbReference type="InterPro" id="IPR052708">
    <property type="entry name" value="PxpC"/>
</dbReference>
<keyword evidence="3" id="KW-0067">ATP-binding</keyword>
<evidence type="ECO:0000256" key="2">
    <source>
        <dbReference type="ARBA" id="ARBA00022801"/>
    </source>
</evidence>
<dbReference type="Pfam" id="PF02626">
    <property type="entry name" value="CT_A_B"/>
    <property type="match status" value="1"/>
</dbReference>
<evidence type="ECO:0000259" key="4">
    <source>
        <dbReference type="SMART" id="SM00797"/>
    </source>
</evidence>
<dbReference type="PANTHER" id="PTHR43309">
    <property type="entry name" value="5-OXOPROLINASE SUBUNIT C"/>
    <property type="match status" value="1"/>
</dbReference>
<dbReference type="GO" id="GO:0005524">
    <property type="term" value="F:ATP binding"/>
    <property type="evidence" value="ECO:0007669"/>
    <property type="project" value="UniProtKB-KW"/>
</dbReference>
<evidence type="ECO:0000256" key="3">
    <source>
        <dbReference type="ARBA" id="ARBA00022840"/>
    </source>
</evidence>
<dbReference type="InterPro" id="IPR003778">
    <property type="entry name" value="CT_A_B"/>
</dbReference>
<name>A0A7G9B8N3_9FIRM</name>
<dbReference type="GO" id="GO:0016787">
    <property type="term" value="F:hydrolase activity"/>
    <property type="evidence" value="ECO:0007669"/>
    <property type="project" value="UniProtKB-KW"/>
</dbReference>